<name>A0ABT8LE19_9BACT</name>
<dbReference type="EMBL" id="JAUJEB010000007">
    <property type="protein sequence ID" value="MDN5216030.1"/>
    <property type="molecule type" value="Genomic_DNA"/>
</dbReference>
<accession>A0ABT8LE19</accession>
<dbReference type="Proteomes" id="UP001172083">
    <property type="component" value="Unassembled WGS sequence"/>
</dbReference>
<dbReference type="RefSeq" id="WP_346761364.1">
    <property type="nucleotide sequence ID" value="NZ_JAUJEB010000007.1"/>
</dbReference>
<evidence type="ECO:0000313" key="3">
    <source>
        <dbReference type="Proteomes" id="UP001172083"/>
    </source>
</evidence>
<keyword evidence="1" id="KW-0472">Membrane</keyword>
<gene>
    <name evidence="2" type="ORF">QQ020_28385</name>
</gene>
<evidence type="ECO:0000313" key="2">
    <source>
        <dbReference type="EMBL" id="MDN5216030.1"/>
    </source>
</evidence>
<sequence length="164" mass="18108">MLQRVQTIFLLCVIISMILMLFLPIWEKATGGENEGEQITLNAFYQVHSQAGDNGTEGQAEKKSTFYIAIFAVLAIAVAGTSMFKYNNRLTQIKLGALNSLLIAGAMGTSLYFAMGGEKIIDPGVQGSYQLGFFMPVAALIFNLMANRFIRKDEKLVKSVDRLR</sequence>
<dbReference type="InterPro" id="IPR025635">
    <property type="entry name" value="DUF4293"/>
</dbReference>
<dbReference type="Pfam" id="PF14126">
    <property type="entry name" value="DUF4293"/>
    <property type="match status" value="1"/>
</dbReference>
<keyword evidence="1" id="KW-0812">Transmembrane</keyword>
<protein>
    <submittedName>
        <fullName evidence="2">DUF4293 domain-containing protein</fullName>
    </submittedName>
</protein>
<comment type="caution">
    <text evidence="2">The sequence shown here is derived from an EMBL/GenBank/DDBJ whole genome shotgun (WGS) entry which is preliminary data.</text>
</comment>
<proteinExistence type="predicted"/>
<reference evidence="2" key="1">
    <citation type="submission" date="2023-06" db="EMBL/GenBank/DDBJ databases">
        <title>Genomic of Agaribacillus aureum.</title>
        <authorList>
            <person name="Wang G."/>
        </authorList>
    </citation>
    <scope>NUCLEOTIDE SEQUENCE</scope>
    <source>
        <strain evidence="2">BMA12</strain>
    </source>
</reference>
<feature type="transmembrane region" description="Helical" evidence="1">
    <location>
        <begin position="7"/>
        <end position="26"/>
    </location>
</feature>
<feature type="transmembrane region" description="Helical" evidence="1">
    <location>
        <begin position="96"/>
        <end position="115"/>
    </location>
</feature>
<keyword evidence="1" id="KW-1133">Transmembrane helix</keyword>
<evidence type="ECO:0000256" key="1">
    <source>
        <dbReference type="SAM" id="Phobius"/>
    </source>
</evidence>
<organism evidence="2 3">
    <name type="scientific">Agaribacillus aureus</name>
    <dbReference type="NCBI Taxonomy" id="3051825"/>
    <lineage>
        <taxon>Bacteria</taxon>
        <taxon>Pseudomonadati</taxon>
        <taxon>Bacteroidota</taxon>
        <taxon>Cytophagia</taxon>
        <taxon>Cytophagales</taxon>
        <taxon>Splendidivirgaceae</taxon>
        <taxon>Agaribacillus</taxon>
    </lineage>
</organism>
<feature type="transmembrane region" description="Helical" evidence="1">
    <location>
        <begin position="127"/>
        <end position="146"/>
    </location>
</feature>
<feature type="transmembrane region" description="Helical" evidence="1">
    <location>
        <begin position="66"/>
        <end position="84"/>
    </location>
</feature>
<keyword evidence="3" id="KW-1185">Reference proteome</keyword>